<dbReference type="EMBL" id="PGOL01000091">
    <property type="protein sequence ID" value="PKI77446.1"/>
    <property type="molecule type" value="Genomic_DNA"/>
</dbReference>
<comment type="caution">
    <text evidence="1">The sequence shown here is derived from an EMBL/GenBank/DDBJ whole genome shotgun (WGS) entry which is preliminary data.</text>
</comment>
<name>A0A2I0LB88_PUNGR</name>
<evidence type="ECO:0000313" key="1">
    <source>
        <dbReference type="EMBL" id="PKI77446.1"/>
    </source>
</evidence>
<evidence type="ECO:0008006" key="3">
    <source>
        <dbReference type="Google" id="ProtNLM"/>
    </source>
</evidence>
<dbReference type="Proteomes" id="UP000233551">
    <property type="component" value="Unassembled WGS sequence"/>
</dbReference>
<gene>
    <name evidence="1" type="ORF">CRG98_002052</name>
</gene>
<protein>
    <recommendedName>
        <fullName evidence="3">F-box domain-containing protein</fullName>
    </recommendedName>
</protein>
<proteinExistence type="predicted"/>
<keyword evidence="2" id="KW-1185">Reference proteome</keyword>
<sequence>MSLLHSSVYTVVKNIPFFVYGFMCLRIVRMMRPKETTTTMMRVQLTQRLPSLLDEIWFRILTHVPAEYLQGLKLVCTSRWKAITDKKFEASHLEKSRRSIPPRHGILVKMVSSNNWFRSWAAKYPSVFGTHRISYLNFELKYGKVDEIKGHRHGLVRHLISRHGMQPYCRYLEIKVIDYCDGIILAAIFGYYFSKFKDAILLLIFNPVTRCYKLLSYRGPPWRLSITGWRIVHCFSAG</sequence>
<dbReference type="AlphaFoldDB" id="A0A2I0LB88"/>
<accession>A0A2I0LB88</accession>
<organism evidence="1 2">
    <name type="scientific">Punica granatum</name>
    <name type="common">Pomegranate</name>
    <dbReference type="NCBI Taxonomy" id="22663"/>
    <lineage>
        <taxon>Eukaryota</taxon>
        <taxon>Viridiplantae</taxon>
        <taxon>Streptophyta</taxon>
        <taxon>Embryophyta</taxon>
        <taxon>Tracheophyta</taxon>
        <taxon>Spermatophyta</taxon>
        <taxon>Magnoliopsida</taxon>
        <taxon>eudicotyledons</taxon>
        <taxon>Gunneridae</taxon>
        <taxon>Pentapetalae</taxon>
        <taxon>rosids</taxon>
        <taxon>malvids</taxon>
        <taxon>Myrtales</taxon>
        <taxon>Lythraceae</taxon>
        <taxon>Punica</taxon>
    </lineage>
</organism>
<reference evidence="1 2" key="1">
    <citation type="submission" date="2017-11" db="EMBL/GenBank/DDBJ databases">
        <title>De-novo sequencing of pomegranate (Punica granatum L.) genome.</title>
        <authorList>
            <person name="Akparov Z."/>
            <person name="Amiraslanov A."/>
            <person name="Hajiyeva S."/>
            <person name="Abbasov M."/>
            <person name="Kaur K."/>
            <person name="Hamwieh A."/>
            <person name="Solovyev V."/>
            <person name="Salamov A."/>
            <person name="Braich B."/>
            <person name="Kosarev P."/>
            <person name="Mahmoud A."/>
            <person name="Hajiyev E."/>
            <person name="Babayeva S."/>
            <person name="Izzatullayeva V."/>
            <person name="Mammadov A."/>
            <person name="Mammadov A."/>
            <person name="Sharifova S."/>
            <person name="Ojaghi J."/>
            <person name="Eynullazada K."/>
            <person name="Bayramov B."/>
            <person name="Abdulazimova A."/>
            <person name="Shahmuradov I."/>
        </authorList>
    </citation>
    <scope>NUCLEOTIDE SEQUENCE [LARGE SCALE GENOMIC DNA]</scope>
    <source>
        <strain evidence="2">cv. AG2017</strain>
        <tissue evidence="1">Leaf</tissue>
    </source>
</reference>
<evidence type="ECO:0000313" key="2">
    <source>
        <dbReference type="Proteomes" id="UP000233551"/>
    </source>
</evidence>